<dbReference type="Gene3D" id="3.30.160.60">
    <property type="entry name" value="Classic Zinc Finger"/>
    <property type="match status" value="1"/>
</dbReference>
<dbReference type="GO" id="GO:0008270">
    <property type="term" value="F:zinc ion binding"/>
    <property type="evidence" value="ECO:0007669"/>
    <property type="project" value="UniProtKB-KW"/>
</dbReference>
<keyword evidence="6" id="KW-1185">Reference proteome</keyword>
<feature type="signal peptide" evidence="3">
    <location>
        <begin position="1"/>
        <end position="24"/>
    </location>
</feature>
<proteinExistence type="predicted"/>
<organism evidence="5 6">
    <name type="scientific">Cucurbitaria berberidis CBS 394.84</name>
    <dbReference type="NCBI Taxonomy" id="1168544"/>
    <lineage>
        <taxon>Eukaryota</taxon>
        <taxon>Fungi</taxon>
        <taxon>Dikarya</taxon>
        <taxon>Ascomycota</taxon>
        <taxon>Pezizomycotina</taxon>
        <taxon>Dothideomycetes</taxon>
        <taxon>Pleosporomycetidae</taxon>
        <taxon>Pleosporales</taxon>
        <taxon>Pleosporineae</taxon>
        <taxon>Cucurbitariaceae</taxon>
        <taxon>Cucurbitaria</taxon>
    </lineage>
</organism>
<feature type="compositionally biased region" description="Basic residues" evidence="2">
    <location>
        <begin position="203"/>
        <end position="213"/>
    </location>
</feature>
<comment type="caution">
    <text evidence="5">The sequence shown here is derived from an EMBL/GenBank/DDBJ whole genome shotgun (WGS) entry which is preliminary data.</text>
</comment>
<evidence type="ECO:0000259" key="4">
    <source>
        <dbReference type="PROSITE" id="PS50157"/>
    </source>
</evidence>
<dbReference type="PROSITE" id="PS00028">
    <property type="entry name" value="ZINC_FINGER_C2H2_1"/>
    <property type="match status" value="1"/>
</dbReference>
<keyword evidence="3" id="KW-0732">Signal</keyword>
<dbReference type="AlphaFoldDB" id="A0A9P4LC61"/>
<dbReference type="EMBL" id="ML976615">
    <property type="protein sequence ID" value="KAF1848839.1"/>
    <property type="molecule type" value="Genomic_DNA"/>
</dbReference>
<accession>A0A9P4LC61</accession>
<keyword evidence="1" id="KW-0479">Metal-binding</keyword>
<dbReference type="Proteomes" id="UP000800039">
    <property type="component" value="Unassembled WGS sequence"/>
</dbReference>
<evidence type="ECO:0000256" key="1">
    <source>
        <dbReference type="PROSITE-ProRule" id="PRU00042"/>
    </source>
</evidence>
<dbReference type="PROSITE" id="PS50157">
    <property type="entry name" value="ZINC_FINGER_C2H2_2"/>
    <property type="match status" value="1"/>
</dbReference>
<keyword evidence="1" id="KW-0863">Zinc-finger</keyword>
<evidence type="ECO:0000256" key="2">
    <source>
        <dbReference type="SAM" id="MobiDB-lite"/>
    </source>
</evidence>
<dbReference type="SMART" id="SM00355">
    <property type="entry name" value="ZnF_C2H2"/>
    <property type="match status" value="2"/>
</dbReference>
<feature type="region of interest" description="Disordered" evidence="2">
    <location>
        <begin position="93"/>
        <end position="115"/>
    </location>
</feature>
<feature type="region of interest" description="Disordered" evidence="2">
    <location>
        <begin position="193"/>
        <end position="213"/>
    </location>
</feature>
<dbReference type="GeneID" id="63855969"/>
<evidence type="ECO:0000256" key="3">
    <source>
        <dbReference type="SAM" id="SignalP"/>
    </source>
</evidence>
<sequence length="213" mass="23672">MLYIEVNFCSLALFISLQLPPGSSAPADNNGRSSVAAMSGLTCYSSPLSFSPDPAFDSRNDWGFPTEPWPTSSATMSSESSITYLPAVFNNTSLGQPDPTTTPSPNVSLAQPVQEDSQSKHAQYWKSSYISLVCPKCPDKRYTGTWAHRNLNRHMESVHSPYMSPDGLRMFRCEAEGCNVSFRRADALLVHERRSHPELNRPPPRKKKRSCDP</sequence>
<dbReference type="InterPro" id="IPR013087">
    <property type="entry name" value="Znf_C2H2_type"/>
</dbReference>
<evidence type="ECO:0000313" key="5">
    <source>
        <dbReference type="EMBL" id="KAF1848839.1"/>
    </source>
</evidence>
<feature type="chain" id="PRO_5040198840" description="C2H2-type domain-containing protein" evidence="3">
    <location>
        <begin position="25"/>
        <end position="213"/>
    </location>
</feature>
<reference evidence="5" key="1">
    <citation type="submission" date="2020-01" db="EMBL/GenBank/DDBJ databases">
        <authorList>
            <consortium name="DOE Joint Genome Institute"/>
            <person name="Haridas S."/>
            <person name="Albert R."/>
            <person name="Binder M."/>
            <person name="Bloem J."/>
            <person name="Labutti K."/>
            <person name="Salamov A."/>
            <person name="Andreopoulos B."/>
            <person name="Baker S.E."/>
            <person name="Barry K."/>
            <person name="Bills G."/>
            <person name="Bluhm B.H."/>
            <person name="Cannon C."/>
            <person name="Castanera R."/>
            <person name="Culley D.E."/>
            <person name="Daum C."/>
            <person name="Ezra D."/>
            <person name="Gonzalez J.B."/>
            <person name="Henrissat B."/>
            <person name="Kuo A."/>
            <person name="Liang C."/>
            <person name="Lipzen A."/>
            <person name="Lutzoni F."/>
            <person name="Magnuson J."/>
            <person name="Mondo S."/>
            <person name="Nolan M."/>
            <person name="Ohm R."/>
            <person name="Pangilinan J."/>
            <person name="Park H.-J."/>
            <person name="Ramirez L."/>
            <person name="Alfaro M."/>
            <person name="Sun H."/>
            <person name="Tritt A."/>
            <person name="Yoshinaga Y."/>
            <person name="Zwiers L.-H."/>
            <person name="Turgeon B.G."/>
            <person name="Goodwin S.B."/>
            <person name="Spatafora J.W."/>
            <person name="Crous P.W."/>
            <person name="Grigoriev I.V."/>
        </authorList>
    </citation>
    <scope>NUCLEOTIDE SEQUENCE</scope>
    <source>
        <strain evidence="5">CBS 394.84</strain>
    </source>
</reference>
<keyword evidence="1" id="KW-0862">Zinc</keyword>
<protein>
    <recommendedName>
        <fullName evidence="4">C2H2-type domain-containing protein</fullName>
    </recommendedName>
</protein>
<name>A0A9P4LC61_9PLEO</name>
<gene>
    <name evidence="5" type="ORF">K460DRAFT_81536</name>
</gene>
<dbReference type="RefSeq" id="XP_040791402.1">
    <property type="nucleotide sequence ID" value="XM_040938712.1"/>
</dbReference>
<feature type="domain" description="C2H2-type" evidence="4">
    <location>
        <begin position="171"/>
        <end position="196"/>
    </location>
</feature>
<dbReference type="OrthoDB" id="3940153at2759"/>
<evidence type="ECO:0000313" key="6">
    <source>
        <dbReference type="Proteomes" id="UP000800039"/>
    </source>
</evidence>